<dbReference type="PANTHER" id="PTHR36156:SF2">
    <property type="entry name" value="CUPIN TYPE-2 DOMAIN-CONTAINING PROTEIN"/>
    <property type="match status" value="1"/>
</dbReference>
<dbReference type="CDD" id="cd02231">
    <property type="entry name" value="cupin_BLL6423-like"/>
    <property type="match status" value="1"/>
</dbReference>
<dbReference type="EMBL" id="JAAXPC010000018">
    <property type="protein sequence ID" value="NKY04454.1"/>
    <property type="molecule type" value="Genomic_DNA"/>
</dbReference>
<gene>
    <name evidence="1" type="ORF">HGA05_23070</name>
</gene>
<sequence length="184" mass="19541">MTLPIKRVVTAVTATGTSVVVEDAPLDPVELALMPGVQMFQIWGTEGSITSPVADPKPDNTTFFPGAGGTRFGLFRLPPEPKDELVQDDSVDDETLAAGAAEAENKVPGLLAIFEPDAPGMHQTTSVDYVIVIEGDLWVELDDGVEVHLPVGTCLVQNGARHGWRNHGDVPATLAYVILDAQNS</sequence>
<dbReference type="AlphaFoldDB" id="A0A846WS77"/>
<organism evidence="1 2">
    <name type="scientific">Gordonia polyisoprenivorans</name>
    <dbReference type="NCBI Taxonomy" id="84595"/>
    <lineage>
        <taxon>Bacteria</taxon>
        <taxon>Bacillati</taxon>
        <taxon>Actinomycetota</taxon>
        <taxon>Actinomycetes</taxon>
        <taxon>Mycobacteriales</taxon>
        <taxon>Gordoniaceae</taxon>
        <taxon>Gordonia</taxon>
    </lineage>
</organism>
<protein>
    <recommendedName>
        <fullName evidence="3">Cupin domain-containing protein</fullName>
    </recommendedName>
</protein>
<dbReference type="RefSeq" id="WP_020171884.1">
    <property type="nucleotide sequence ID" value="NZ_JAAXPC010000018.1"/>
</dbReference>
<dbReference type="Gene3D" id="2.60.120.10">
    <property type="entry name" value="Jelly Rolls"/>
    <property type="match status" value="1"/>
</dbReference>
<proteinExistence type="predicted"/>
<dbReference type="InterPro" id="IPR047142">
    <property type="entry name" value="OryJ/VirC-like"/>
</dbReference>
<evidence type="ECO:0000313" key="1">
    <source>
        <dbReference type="EMBL" id="NKY04454.1"/>
    </source>
</evidence>
<accession>A0A846WS77</accession>
<comment type="caution">
    <text evidence="1">The sequence shown here is derived from an EMBL/GenBank/DDBJ whole genome shotgun (WGS) entry which is preliminary data.</text>
</comment>
<dbReference type="SUPFAM" id="SSF51182">
    <property type="entry name" value="RmlC-like cupins"/>
    <property type="match status" value="1"/>
</dbReference>
<dbReference type="PANTHER" id="PTHR36156">
    <property type="entry name" value="SLR2101 PROTEIN"/>
    <property type="match status" value="1"/>
</dbReference>
<evidence type="ECO:0000313" key="2">
    <source>
        <dbReference type="Proteomes" id="UP000563898"/>
    </source>
</evidence>
<dbReference type="Proteomes" id="UP000563898">
    <property type="component" value="Unassembled WGS sequence"/>
</dbReference>
<name>A0A846WS77_9ACTN</name>
<dbReference type="InterPro" id="IPR011051">
    <property type="entry name" value="RmlC_Cupin_sf"/>
</dbReference>
<dbReference type="InterPro" id="IPR014710">
    <property type="entry name" value="RmlC-like_jellyroll"/>
</dbReference>
<evidence type="ECO:0008006" key="3">
    <source>
        <dbReference type="Google" id="ProtNLM"/>
    </source>
</evidence>
<reference evidence="1 2" key="1">
    <citation type="submission" date="2020-04" db="EMBL/GenBank/DDBJ databases">
        <title>MicrobeNet Type strains.</title>
        <authorList>
            <person name="Nicholson A.C."/>
        </authorList>
    </citation>
    <scope>NUCLEOTIDE SEQUENCE [LARGE SCALE GENOMIC DNA]</scope>
    <source>
        <strain evidence="1 2">ATCC BAA-14</strain>
    </source>
</reference>